<evidence type="ECO:0000313" key="1">
    <source>
        <dbReference type="EMBL" id="KAI8043312.1"/>
    </source>
</evidence>
<gene>
    <name evidence="1" type="ORF">M5D96_004641</name>
</gene>
<name>A0A9Q0BSU1_9MUSC</name>
<evidence type="ECO:0000313" key="2">
    <source>
        <dbReference type="Proteomes" id="UP001059596"/>
    </source>
</evidence>
<reference evidence="1" key="1">
    <citation type="journal article" date="2023" name="Genome Biol. Evol.">
        <title>Long-read-based Genome Assembly of Drosophila gunungcola Reveals Fewer Chemosensory Genes in Flower-breeding Species.</title>
        <authorList>
            <person name="Negi A."/>
            <person name="Liao B.Y."/>
            <person name="Yeh S.D."/>
        </authorList>
    </citation>
    <scope>NUCLEOTIDE SEQUENCE</scope>
    <source>
        <strain evidence="1">Sukarami</strain>
    </source>
</reference>
<comment type="caution">
    <text evidence="1">The sequence shown here is derived from an EMBL/GenBank/DDBJ whole genome shotgun (WGS) entry which is preliminary data.</text>
</comment>
<dbReference type="EMBL" id="JAMKOV010000002">
    <property type="protein sequence ID" value="KAI8043312.1"/>
    <property type="molecule type" value="Genomic_DNA"/>
</dbReference>
<dbReference type="AlphaFoldDB" id="A0A9Q0BSU1"/>
<keyword evidence="2" id="KW-1185">Reference proteome</keyword>
<sequence length="82" mass="8596">MSIFSKCLTRPTNSYRGKALVPVQCPATGGGGGRGEGARAGAGHVMQSAQECKWAFSFSGDWRRARAPNYSNGGGLMECPLS</sequence>
<proteinExistence type="predicted"/>
<organism evidence="1 2">
    <name type="scientific">Drosophila gunungcola</name>
    <name type="common">fruit fly</name>
    <dbReference type="NCBI Taxonomy" id="103775"/>
    <lineage>
        <taxon>Eukaryota</taxon>
        <taxon>Metazoa</taxon>
        <taxon>Ecdysozoa</taxon>
        <taxon>Arthropoda</taxon>
        <taxon>Hexapoda</taxon>
        <taxon>Insecta</taxon>
        <taxon>Pterygota</taxon>
        <taxon>Neoptera</taxon>
        <taxon>Endopterygota</taxon>
        <taxon>Diptera</taxon>
        <taxon>Brachycera</taxon>
        <taxon>Muscomorpha</taxon>
        <taxon>Ephydroidea</taxon>
        <taxon>Drosophilidae</taxon>
        <taxon>Drosophila</taxon>
        <taxon>Sophophora</taxon>
    </lineage>
</organism>
<accession>A0A9Q0BSU1</accession>
<dbReference type="Proteomes" id="UP001059596">
    <property type="component" value="Unassembled WGS sequence"/>
</dbReference>
<protein>
    <submittedName>
        <fullName evidence="1">Uncharacterized protein</fullName>
    </submittedName>
</protein>